<protein>
    <recommendedName>
        <fullName evidence="2">C-type lectin domain-containing protein</fullName>
    </recommendedName>
</protein>
<feature type="domain" description="C-type lectin" evidence="2">
    <location>
        <begin position="48"/>
        <end position="148"/>
    </location>
</feature>
<dbReference type="InterPro" id="IPR050111">
    <property type="entry name" value="C-type_lectin/snaclec_domain"/>
</dbReference>
<dbReference type="PROSITE" id="PS50041">
    <property type="entry name" value="C_TYPE_LECTIN_2"/>
    <property type="match status" value="1"/>
</dbReference>
<name>A0A401S1W9_CHIPU</name>
<keyword evidence="1" id="KW-0732">Signal</keyword>
<feature type="signal peptide" evidence="1">
    <location>
        <begin position="1"/>
        <end position="21"/>
    </location>
</feature>
<dbReference type="AlphaFoldDB" id="A0A401S1W9"/>
<evidence type="ECO:0000313" key="3">
    <source>
        <dbReference type="EMBL" id="GCC24389.1"/>
    </source>
</evidence>
<sequence length="164" mass="18783">MYSMLKTFLLVCGLLRSDIQAQRRIEVHTIKLSQDLCIMSCLSGWSYFNYTCLRVINETMIWIEAELFCRSLVSGGHLVSIHSKKNNDFVLNLVQNANITLHNVWLGSSDFYKDGVLLWTDGSQRDYHNWLLGKHVLGLHCHAMKLNGENRVISTGKIISAWPI</sequence>
<dbReference type="Proteomes" id="UP000287033">
    <property type="component" value="Unassembled WGS sequence"/>
</dbReference>
<feature type="chain" id="PRO_5019506956" description="C-type lectin domain-containing protein" evidence="1">
    <location>
        <begin position="22"/>
        <end position="164"/>
    </location>
</feature>
<dbReference type="Gene3D" id="3.10.100.10">
    <property type="entry name" value="Mannose-Binding Protein A, subunit A"/>
    <property type="match status" value="1"/>
</dbReference>
<organism evidence="3 4">
    <name type="scientific">Chiloscyllium punctatum</name>
    <name type="common">Brownbanded bambooshark</name>
    <name type="synonym">Hemiscyllium punctatum</name>
    <dbReference type="NCBI Taxonomy" id="137246"/>
    <lineage>
        <taxon>Eukaryota</taxon>
        <taxon>Metazoa</taxon>
        <taxon>Chordata</taxon>
        <taxon>Craniata</taxon>
        <taxon>Vertebrata</taxon>
        <taxon>Chondrichthyes</taxon>
        <taxon>Elasmobranchii</taxon>
        <taxon>Galeomorphii</taxon>
        <taxon>Galeoidea</taxon>
        <taxon>Orectolobiformes</taxon>
        <taxon>Hemiscylliidae</taxon>
        <taxon>Chiloscyllium</taxon>
    </lineage>
</organism>
<reference evidence="3 4" key="1">
    <citation type="journal article" date="2018" name="Nat. Ecol. Evol.">
        <title>Shark genomes provide insights into elasmobranch evolution and the origin of vertebrates.</title>
        <authorList>
            <person name="Hara Y"/>
            <person name="Yamaguchi K"/>
            <person name="Onimaru K"/>
            <person name="Kadota M"/>
            <person name="Koyanagi M"/>
            <person name="Keeley SD"/>
            <person name="Tatsumi K"/>
            <person name="Tanaka K"/>
            <person name="Motone F"/>
            <person name="Kageyama Y"/>
            <person name="Nozu R"/>
            <person name="Adachi N"/>
            <person name="Nishimura O"/>
            <person name="Nakagawa R"/>
            <person name="Tanegashima C"/>
            <person name="Kiyatake I"/>
            <person name="Matsumoto R"/>
            <person name="Murakumo K"/>
            <person name="Nishida K"/>
            <person name="Terakita A"/>
            <person name="Kuratani S"/>
            <person name="Sato K"/>
            <person name="Hyodo S Kuraku.S."/>
        </authorList>
    </citation>
    <scope>NUCLEOTIDE SEQUENCE [LARGE SCALE GENOMIC DNA]</scope>
</reference>
<dbReference type="Pfam" id="PF00059">
    <property type="entry name" value="Lectin_C"/>
    <property type="match status" value="1"/>
</dbReference>
<dbReference type="STRING" id="137246.A0A401S1W9"/>
<comment type="caution">
    <text evidence="3">The sequence shown here is derived from an EMBL/GenBank/DDBJ whole genome shotgun (WGS) entry which is preliminary data.</text>
</comment>
<dbReference type="InterPro" id="IPR016187">
    <property type="entry name" value="CTDL_fold"/>
</dbReference>
<dbReference type="InterPro" id="IPR016186">
    <property type="entry name" value="C-type_lectin-like/link_sf"/>
</dbReference>
<dbReference type="EMBL" id="BEZZ01000055">
    <property type="protein sequence ID" value="GCC24389.1"/>
    <property type="molecule type" value="Genomic_DNA"/>
</dbReference>
<proteinExistence type="predicted"/>
<gene>
    <name evidence="3" type="ORF">chiPu_0002789</name>
</gene>
<dbReference type="InterPro" id="IPR001304">
    <property type="entry name" value="C-type_lectin-like"/>
</dbReference>
<dbReference type="PANTHER" id="PTHR22803">
    <property type="entry name" value="MANNOSE, PHOSPHOLIPASE, LECTIN RECEPTOR RELATED"/>
    <property type="match status" value="1"/>
</dbReference>
<dbReference type="OrthoDB" id="441660at2759"/>
<dbReference type="SUPFAM" id="SSF56436">
    <property type="entry name" value="C-type lectin-like"/>
    <property type="match status" value="1"/>
</dbReference>
<keyword evidence="4" id="KW-1185">Reference proteome</keyword>
<accession>A0A401S1W9</accession>
<dbReference type="SMART" id="SM00034">
    <property type="entry name" value="CLECT"/>
    <property type="match status" value="1"/>
</dbReference>
<evidence type="ECO:0000256" key="1">
    <source>
        <dbReference type="SAM" id="SignalP"/>
    </source>
</evidence>
<evidence type="ECO:0000313" key="4">
    <source>
        <dbReference type="Proteomes" id="UP000287033"/>
    </source>
</evidence>
<evidence type="ECO:0000259" key="2">
    <source>
        <dbReference type="PROSITE" id="PS50041"/>
    </source>
</evidence>